<accession>A0A1G2DBZ3</accession>
<name>A0A1G2DBZ3_9BACT</name>
<protein>
    <submittedName>
        <fullName evidence="2">Uncharacterized protein</fullName>
    </submittedName>
</protein>
<dbReference type="AlphaFoldDB" id="A0A1G2DBZ3"/>
<comment type="caution">
    <text evidence="2">The sequence shown here is derived from an EMBL/GenBank/DDBJ whole genome shotgun (WGS) entry which is preliminary data.</text>
</comment>
<evidence type="ECO:0000313" key="3">
    <source>
        <dbReference type="Proteomes" id="UP000177996"/>
    </source>
</evidence>
<feature type="region of interest" description="Disordered" evidence="1">
    <location>
        <begin position="49"/>
        <end position="77"/>
    </location>
</feature>
<feature type="compositionally biased region" description="Basic and acidic residues" evidence="1">
    <location>
        <begin position="49"/>
        <end position="61"/>
    </location>
</feature>
<proteinExistence type="predicted"/>
<evidence type="ECO:0000256" key="1">
    <source>
        <dbReference type="SAM" id="MobiDB-lite"/>
    </source>
</evidence>
<sequence length="77" mass="8576">MSVSKERLEEFKKIMKEDYGKDLANDEAFDAANNLVGFFDLLLKLDHKDKQKNSKSPKTDTTDASPKGKPSPESGAE</sequence>
<dbReference type="STRING" id="1798661.A3D65_00690"/>
<evidence type="ECO:0000313" key="2">
    <source>
        <dbReference type="EMBL" id="OGZ10441.1"/>
    </source>
</evidence>
<gene>
    <name evidence="2" type="ORF">A3D65_00690</name>
</gene>
<dbReference type="Proteomes" id="UP000177996">
    <property type="component" value="Unassembled WGS sequence"/>
</dbReference>
<reference evidence="2 3" key="1">
    <citation type="journal article" date="2016" name="Nat. Commun.">
        <title>Thousands of microbial genomes shed light on interconnected biogeochemical processes in an aquifer system.</title>
        <authorList>
            <person name="Anantharaman K."/>
            <person name="Brown C.T."/>
            <person name="Hug L.A."/>
            <person name="Sharon I."/>
            <person name="Castelle C.J."/>
            <person name="Probst A.J."/>
            <person name="Thomas B.C."/>
            <person name="Singh A."/>
            <person name="Wilkins M.J."/>
            <person name="Karaoz U."/>
            <person name="Brodie E.L."/>
            <person name="Williams K.H."/>
            <person name="Hubbard S.S."/>
            <person name="Banfield J.F."/>
        </authorList>
    </citation>
    <scope>NUCLEOTIDE SEQUENCE [LARGE SCALE GENOMIC DNA]</scope>
</reference>
<organism evidence="2 3">
    <name type="scientific">Candidatus Lloydbacteria bacterium RIFCSPHIGHO2_02_FULL_50_13</name>
    <dbReference type="NCBI Taxonomy" id="1798661"/>
    <lineage>
        <taxon>Bacteria</taxon>
        <taxon>Candidatus Lloydiibacteriota</taxon>
    </lineage>
</organism>
<dbReference type="EMBL" id="MHLL01000010">
    <property type="protein sequence ID" value="OGZ10441.1"/>
    <property type="molecule type" value="Genomic_DNA"/>
</dbReference>